<evidence type="ECO:0000256" key="13">
    <source>
        <dbReference type="SAM" id="MobiDB-lite"/>
    </source>
</evidence>
<dbReference type="Pfam" id="PF02055">
    <property type="entry name" value="Glyco_hydro_30"/>
    <property type="match status" value="1"/>
</dbReference>
<dbReference type="GO" id="GO:0007040">
    <property type="term" value="P:lysosome organization"/>
    <property type="evidence" value="ECO:0007669"/>
    <property type="project" value="UniProtKB-ARBA"/>
</dbReference>
<keyword evidence="8 12" id="KW-0746">Sphingolipid metabolism</keyword>
<sequence>MGLATAALALALVGTALGGRCVTRSYGHGSVVCVCDAKQCGALEVLRTRAGPAAEDGSSTPFTMFTSSKAGLRLHQADGNFTNGYATTGSKVGDAEGEDEEDEYDDLEDGEEKTFMWTRGNVRLTVDTATTYQTVDGFGGAITDSAAINIHRLEPDVQDVLMRALFAPEGNAYNMLRVPMGGTDDSIRKYTYADSPGDVELERFKLADEDIQYKIPVLLNASRLSGGETRVIASAWTAPPWMKTTDQYVGGSLRREMYQAWADYHLRFLSEYAQRGVAVWALTSGNEPINAFFTPLLIRFNSMGWTPLQQRRWIGRHLGPALRRSPFNATKLLALDDQRMLLPWWLDIVFRDPVVRDLVDGVAVHWYWDIVDPRLGLEATHQHFPEKFLISTEASSADKPWDVAKVQLGSWARGEKYMTDILKDMNAWVTGWMEWSLVLDTQGGPSWSRNYVDVGVMVDPARQEVLLQPTYYAMAHFSRFVPRGSRRVRLQVERADLSGEAQPDEQGLSGRADVDATAFVTPDDTVVLVLHNAGDSDASVSVRDPRVGVTSVVLTARSFSTLLYSASERGGGGSGAAGEGARRERD</sequence>
<evidence type="ECO:0000259" key="16">
    <source>
        <dbReference type="Pfam" id="PF17189"/>
    </source>
</evidence>
<dbReference type="InterPro" id="IPR001139">
    <property type="entry name" value="Glyco_hydro_30"/>
</dbReference>
<protein>
    <recommendedName>
        <fullName evidence="5 12">Glucosylceramidase</fullName>
        <ecNumber evidence="5 12">3.2.1.45</ecNumber>
    </recommendedName>
</protein>
<comment type="pathway">
    <text evidence="3">Sphingolipid metabolism.</text>
</comment>
<evidence type="ECO:0000256" key="7">
    <source>
        <dbReference type="ARBA" id="ARBA00022801"/>
    </source>
</evidence>
<dbReference type="OrthoDB" id="2160638at2759"/>
<dbReference type="RefSeq" id="XP_026273891.1">
    <property type="nucleotide sequence ID" value="XM_026418106.2"/>
</dbReference>
<feature type="domain" description="Glycosyl hydrolase family 30 TIM-barrel" evidence="15">
    <location>
        <begin position="135"/>
        <end position="481"/>
    </location>
</feature>
<evidence type="ECO:0000256" key="2">
    <source>
        <dbReference type="ARBA" id="ARBA00004760"/>
    </source>
</evidence>
<evidence type="ECO:0000256" key="4">
    <source>
        <dbReference type="ARBA" id="ARBA00005382"/>
    </source>
</evidence>
<comment type="similarity">
    <text evidence="4 12">Belongs to the glycosyl hydrolase 30 family.</text>
</comment>
<dbReference type="GO" id="GO:0005102">
    <property type="term" value="F:signaling receptor binding"/>
    <property type="evidence" value="ECO:0007669"/>
    <property type="project" value="UniProtKB-ARBA"/>
</dbReference>
<evidence type="ECO:0000256" key="6">
    <source>
        <dbReference type="ARBA" id="ARBA00022729"/>
    </source>
</evidence>
<dbReference type="PANTHER" id="PTHR11069:SF23">
    <property type="entry name" value="LYSOSOMAL ACID GLUCOSYLCERAMIDASE"/>
    <property type="match status" value="1"/>
</dbReference>
<dbReference type="GO" id="GO:0051246">
    <property type="term" value="P:regulation of protein metabolic process"/>
    <property type="evidence" value="ECO:0007669"/>
    <property type="project" value="UniProtKB-ARBA"/>
</dbReference>
<evidence type="ECO:0000313" key="18">
    <source>
        <dbReference type="RefSeq" id="XP_026273891.1"/>
    </source>
</evidence>
<dbReference type="GO" id="GO:0004348">
    <property type="term" value="F:glucosylceramidase activity"/>
    <property type="evidence" value="ECO:0007669"/>
    <property type="project" value="UniProtKB-EC"/>
</dbReference>
<dbReference type="KEGG" id="foc:113203418"/>
<dbReference type="GO" id="GO:0032006">
    <property type="term" value="P:regulation of TOR signaling"/>
    <property type="evidence" value="ECO:0007669"/>
    <property type="project" value="UniProtKB-ARBA"/>
</dbReference>
<keyword evidence="17" id="KW-1185">Reference proteome</keyword>
<dbReference type="FunFam" id="3.20.20.80:FF:000030">
    <property type="entry name" value="Lysosomal acid glucosylceramidase"/>
    <property type="match status" value="1"/>
</dbReference>
<evidence type="ECO:0000256" key="3">
    <source>
        <dbReference type="ARBA" id="ARBA00004991"/>
    </source>
</evidence>
<dbReference type="GO" id="GO:0030163">
    <property type="term" value="P:protein catabolic process"/>
    <property type="evidence" value="ECO:0007669"/>
    <property type="project" value="UniProtKB-ARBA"/>
</dbReference>
<feature type="region of interest" description="Disordered" evidence="13">
    <location>
        <begin position="85"/>
        <end position="108"/>
    </location>
</feature>
<organism evidence="17 18">
    <name type="scientific">Frankliniella occidentalis</name>
    <name type="common">Western flower thrips</name>
    <name type="synonym">Euthrips occidentalis</name>
    <dbReference type="NCBI Taxonomy" id="133901"/>
    <lineage>
        <taxon>Eukaryota</taxon>
        <taxon>Metazoa</taxon>
        <taxon>Ecdysozoa</taxon>
        <taxon>Arthropoda</taxon>
        <taxon>Hexapoda</taxon>
        <taxon>Insecta</taxon>
        <taxon>Pterygota</taxon>
        <taxon>Neoptera</taxon>
        <taxon>Paraneoptera</taxon>
        <taxon>Thysanoptera</taxon>
        <taxon>Terebrantia</taxon>
        <taxon>Thripoidea</taxon>
        <taxon>Thripidae</taxon>
        <taxon>Frankliniella</taxon>
    </lineage>
</organism>
<evidence type="ECO:0000256" key="5">
    <source>
        <dbReference type="ARBA" id="ARBA00012658"/>
    </source>
</evidence>
<comment type="catalytic activity">
    <reaction evidence="11">
        <text>an N-acyl-1-beta-D-glucosyl-15-methylhexadecasphing-4-enine + H2O = an N-acyl-15-methylhexadecasphing-4-enine + D-glucose</text>
        <dbReference type="Rhea" id="RHEA:34755"/>
        <dbReference type="ChEBI" id="CHEBI:4167"/>
        <dbReference type="ChEBI" id="CHEBI:15377"/>
        <dbReference type="ChEBI" id="CHEBI:70815"/>
        <dbReference type="ChEBI" id="CHEBI:70846"/>
    </reaction>
    <physiologicalReaction direction="left-to-right" evidence="11">
        <dbReference type="Rhea" id="RHEA:34756"/>
    </physiologicalReaction>
</comment>
<feature type="signal peptide" evidence="14">
    <location>
        <begin position="1"/>
        <end position="18"/>
    </location>
</feature>
<dbReference type="EC" id="3.2.1.45" evidence="5 12"/>
<dbReference type="Proteomes" id="UP000504606">
    <property type="component" value="Unplaced"/>
</dbReference>
<feature type="domain" description="Glycosyl hydrolase family 30 beta sandwich" evidence="16">
    <location>
        <begin position="511"/>
        <end position="562"/>
    </location>
</feature>
<dbReference type="SUPFAM" id="SSF51445">
    <property type="entry name" value="(Trans)glycosidases"/>
    <property type="match status" value="1"/>
</dbReference>
<dbReference type="GO" id="GO:0016241">
    <property type="term" value="P:regulation of macroautophagy"/>
    <property type="evidence" value="ECO:0007669"/>
    <property type="project" value="UniProtKB-ARBA"/>
</dbReference>
<dbReference type="InterPro" id="IPR033453">
    <property type="entry name" value="Glyco_hydro_30_TIM-barrel"/>
</dbReference>
<comment type="pathway">
    <text evidence="2">Lipid metabolism; sphingolipid metabolism.</text>
</comment>
<feature type="region of interest" description="Disordered" evidence="13">
    <location>
        <begin position="567"/>
        <end position="586"/>
    </location>
</feature>
<dbReference type="GO" id="GO:0006680">
    <property type="term" value="P:glucosylceramide catabolic process"/>
    <property type="evidence" value="ECO:0007669"/>
    <property type="project" value="TreeGrafter"/>
</dbReference>
<feature type="compositionally biased region" description="Acidic residues" evidence="13">
    <location>
        <begin position="95"/>
        <end position="108"/>
    </location>
</feature>
<comment type="catalytic activity">
    <reaction evidence="1">
        <text>a beta-D-glucosyl-(1&lt;-&gt;1')-N-acylsphing-4-enine + H2O = an N-acylsphing-4-enine + D-glucose</text>
        <dbReference type="Rhea" id="RHEA:13269"/>
        <dbReference type="ChEBI" id="CHEBI:4167"/>
        <dbReference type="ChEBI" id="CHEBI:15377"/>
        <dbReference type="ChEBI" id="CHEBI:22801"/>
        <dbReference type="ChEBI" id="CHEBI:52639"/>
        <dbReference type="EC" id="3.2.1.45"/>
    </reaction>
    <physiologicalReaction direction="left-to-right" evidence="1">
        <dbReference type="Rhea" id="RHEA:13270"/>
    </physiologicalReaction>
</comment>
<dbReference type="GeneID" id="113203418"/>
<dbReference type="AlphaFoldDB" id="A0A6J1S560"/>
<dbReference type="InterPro" id="IPR013780">
    <property type="entry name" value="Glyco_hydro_b"/>
</dbReference>
<dbReference type="Pfam" id="PF17189">
    <property type="entry name" value="Glyco_hydro_30C"/>
    <property type="match status" value="1"/>
</dbReference>
<feature type="compositionally biased region" description="Gly residues" evidence="13">
    <location>
        <begin position="569"/>
        <end position="578"/>
    </location>
</feature>
<dbReference type="InterPro" id="IPR017853">
    <property type="entry name" value="GH"/>
</dbReference>
<evidence type="ECO:0000256" key="14">
    <source>
        <dbReference type="SAM" id="SignalP"/>
    </source>
</evidence>
<keyword evidence="12" id="KW-0326">Glycosidase</keyword>
<evidence type="ECO:0000256" key="10">
    <source>
        <dbReference type="ARBA" id="ARBA00050474"/>
    </source>
</evidence>
<dbReference type="GO" id="GO:0042391">
    <property type="term" value="P:regulation of membrane potential"/>
    <property type="evidence" value="ECO:0007669"/>
    <property type="project" value="UniProtKB-ARBA"/>
</dbReference>
<comment type="catalytic activity">
    <reaction evidence="10">
        <text>a beta-D-glucosylceramide + H2O = an N-acyl-sphingoid base + D-glucose</text>
        <dbReference type="Rhea" id="RHEA:81447"/>
        <dbReference type="ChEBI" id="CHEBI:4167"/>
        <dbReference type="ChEBI" id="CHEBI:15377"/>
        <dbReference type="ChEBI" id="CHEBI:83264"/>
        <dbReference type="ChEBI" id="CHEBI:83273"/>
    </reaction>
    <physiologicalReaction direction="left-to-right" evidence="10">
        <dbReference type="Rhea" id="RHEA:81448"/>
    </physiologicalReaction>
</comment>
<name>A0A6J1S560_FRAOC</name>
<dbReference type="GO" id="GO:0010605">
    <property type="term" value="P:negative regulation of macromolecule metabolic process"/>
    <property type="evidence" value="ECO:0007669"/>
    <property type="project" value="UniProtKB-ARBA"/>
</dbReference>
<dbReference type="InterPro" id="IPR033452">
    <property type="entry name" value="GH30_C"/>
</dbReference>
<dbReference type="GO" id="GO:0005774">
    <property type="term" value="C:vacuolar membrane"/>
    <property type="evidence" value="ECO:0007669"/>
    <property type="project" value="UniProtKB-ARBA"/>
</dbReference>
<keyword evidence="6 14" id="KW-0732">Signal</keyword>
<dbReference type="GO" id="GO:0006066">
    <property type="term" value="P:alcohol metabolic process"/>
    <property type="evidence" value="ECO:0007669"/>
    <property type="project" value="UniProtKB-ARBA"/>
</dbReference>
<dbReference type="Gene3D" id="2.60.40.1180">
    <property type="entry name" value="Golgi alpha-mannosidase II"/>
    <property type="match status" value="1"/>
</dbReference>
<gene>
    <name evidence="18" type="primary">LOC113203418</name>
</gene>
<evidence type="ECO:0000256" key="12">
    <source>
        <dbReference type="RuleBase" id="RU361188"/>
    </source>
</evidence>
<evidence type="ECO:0000313" key="17">
    <source>
        <dbReference type="Proteomes" id="UP000504606"/>
    </source>
</evidence>
<evidence type="ECO:0000259" key="15">
    <source>
        <dbReference type="Pfam" id="PF02055"/>
    </source>
</evidence>
<dbReference type="GO" id="GO:0008202">
    <property type="term" value="P:steroid metabolic process"/>
    <property type="evidence" value="ECO:0007669"/>
    <property type="project" value="UniProtKB-ARBA"/>
</dbReference>
<dbReference type="Gene3D" id="3.20.20.80">
    <property type="entry name" value="Glycosidases"/>
    <property type="match status" value="1"/>
</dbReference>
<reference evidence="18" key="1">
    <citation type="submission" date="2025-08" db="UniProtKB">
        <authorList>
            <consortium name="RefSeq"/>
        </authorList>
    </citation>
    <scope>IDENTIFICATION</scope>
    <source>
        <tissue evidence="18">Whole organism</tissue>
    </source>
</reference>
<feature type="chain" id="PRO_5026714421" description="Glucosylceramidase" evidence="14">
    <location>
        <begin position="19"/>
        <end position="586"/>
    </location>
</feature>
<dbReference type="GO" id="GO:0016758">
    <property type="term" value="F:hexosyltransferase activity"/>
    <property type="evidence" value="ECO:0007669"/>
    <property type="project" value="UniProtKB-ARBA"/>
</dbReference>
<keyword evidence="7 12" id="KW-0378">Hydrolase</keyword>
<dbReference type="GO" id="GO:0006914">
    <property type="term" value="P:autophagy"/>
    <property type="evidence" value="ECO:0007669"/>
    <property type="project" value="UniProtKB-ARBA"/>
</dbReference>
<evidence type="ECO:0000256" key="9">
    <source>
        <dbReference type="ARBA" id="ARBA00023098"/>
    </source>
</evidence>
<evidence type="ECO:0000256" key="11">
    <source>
        <dbReference type="ARBA" id="ARBA00051345"/>
    </source>
</evidence>
<proteinExistence type="inferred from homology"/>
<dbReference type="GO" id="GO:0005764">
    <property type="term" value="C:lysosome"/>
    <property type="evidence" value="ECO:0007669"/>
    <property type="project" value="UniProtKB-ARBA"/>
</dbReference>
<keyword evidence="9 12" id="KW-0443">Lipid metabolism</keyword>
<evidence type="ECO:0000256" key="8">
    <source>
        <dbReference type="ARBA" id="ARBA00022919"/>
    </source>
</evidence>
<evidence type="ECO:0000256" key="1">
    <source>
        <dbReference type="ARBA" id="ARBA00001013"/>
    </source>
</evidence>
<dbReference type="PANTHER" id="PTHR11069">
    <property type="entry name" value="GLUCOSYLCERAMIDASE"/>
    <property type="match status" value="1"/>
</dbReference>
<accession>A0A6J1S560</accession>